<gene>
    <name evidence="4" type="ORF">AARE701A_LOCUS9643</name>
</gene>
<dbReference type="EMBL" id="LR999454">
    <property type="protein sequence ID" value="CAE6010357.1"/>
    <property type="molecule type" value="Genomic_DNA"/>
</dbReference>
<dbReference type="Pfam" id="PF16113">
    <property type="entry name" value="ECH_2"/>
    <property type="match status" value="1"/>
</dbReference>
<dbReference type="Gene3D" id="3.90.226.10">
    <property type="entry name" value="2-enoyl-CoA Hydratase, Chain A, domain 1"/>
    <property type="match status" value="1"/>
</dbReference>
<comment type="pathway">
    <text evidence="2">Amino-acid degradation; L-valine degradation.</text>
</comment>
<evidence type="ECO:0000313" key="4">
    <source>
        <dbReference type="EMBL" id="CAE6010357.1"/>
    </source>
</evidence>
<keyword evidence="1 2" id="KW-0378">Hydrolase</keyword>
<dbReference type="Proteomes" id="UP000682877">
    <property type="component" value="Chromosome 4"/>
</dbReference>
<dbReference type="PANTHER" id="PTHR43176">
    <property type="entry name" value="3-HYDROXYISOBUTYRYL-COA HYDROLASE-RELATED"/>
    <property type="match status" value="1"/>
</dbReference>
<dbReference type="PANTHER" id="PTHR43176:SF5">
    <property type="entry name" value="3-HYDROXYISOBUTYRYL-COA HYDROLASE-LIKE PROTEIN 4, MITOCHONDRIAL"/>
    <property type="match status" value="1"/>
</dbReference>
<proteinExistence type="inferred from homology"/>
<dbReference type="InterPro" id="IPR045004">
    <property type="entry name" value="ECH_dom"/>
</dbReference>
<organism evidence="4 5">
    <name type="scientific">Arabidopsis arenosa</name>
    <name type="common">Sand rock-cress</name>
    <name type="synonym">Cardaminopsis arenosa</name>
    <dbReference type="NCBI Taxonomy" id="38785"/>
    <lineage>
        <taxon>Eukaryota</taxon>
        <taxon>Viridiplantae</taxon>
        <taxon>Streptophyta</taxon>
        <taxon>Embryophyta</taxon>
        <taxon>Tracheophyta</taxon>
        <taxon>Spermatophyta</taxon>
        <taxon>Magnoliopsida</taxon>
        <taxon>eudicotyledons</taxon>
        <taxon>Gunneridae</taxon>
        <taxon>Pentapetalae</taxon>
        <taxon>rosids</taxon>
        <taxon>malvids</taxon>
        <taxon>Brassicales</taxon>
        <taxon>Brassicaceae</taxon>
        <taxon>Camelineae</taxon>
        <taxon>Arabidopsis</taxon>
    </lineage>
</organism>
<evidence type="ECO:0000256" key="2">
    <source>
        <dbReference type="RuleBase" id="RU369070"/>
    </source>
</evidence>
<name>A0A8S2A8K4_ARAAE</name>
<evidence type="ECO:0000259" key="3">
    <source>
        <dbReference type="Pfam" id="PF16113"/>
    </source>
</evidence>
<sequence length="89" mass="9614">MASGSDEFVKCLFCHFILSDSLLCHCFVIHFQRTVLAMQENGIGLFPDVGFSYIAAHSPDGGFVGAYLGMTGRRISTPSDALFVGLGKH</sequence>
<comment type="catalytic activity">
    <reaction evidence="2">
        <text>3-hydroxy-2-methylpropanoyl-CoA + H2O = 3-hydroxy-2-methylpropanoate + CoA + H(+)</text>
        <dbReference type="Rhea" id="RHEA:20888"/>
        <dbReference type="ChEBI" id="CHEBI:11805"/>
        <dbReference type="ChEBI" id="CHEBI:15377"/>
        <dbReference type="ChEBI" id="CHEBI:15378"/>
        <dbReference type="ChEBI" id="CHEBI:57287"/>
        <dbReference type="ChEBI" id="CHEBI:57340"/>
        <dbReference type="EC" id="3.1.2.4"/>
    </reaction>
</comment>
<dbReference type="GO" id="GO:0003860">
    <property type="term" value="F:3-hydroxyisobutyryl-CoA hydrolase activity"/>
    <property type="evidence" value="ECO:0007669"/>
    <property type="project" value="UniProtKB-UniRule"/>
</dbReference>
<dbReference type="AlphaFoldDB" id="A0A8S2A8K4"/>
<dbReference type="InterPro" id="IPR032259">
    <property type="entry name" value="HIBYL-CoA-H"/>
</dbReference>
<feature type="domain" description="Enoyl-CoA hydratase/isomerase" evidence="3">
    <location>
        <begin position="27"/>
        <end position="89"/>
    </location>
</feature>
<reference evidence="4" key="1">
    <citation type="submission" date="2021-01" db="EMBL/GenBank/DDBJ databases">
        <authorList>
            <person name="Bezrukov I."/>
        </authorList>
    </citation>
    <scope>NUCLEOTIDE SEQUENCE</scope>
</reference>
<comment type="similarity">
    <text evidence="2">Belongs to the enoyl-CoA hydratase/isomerase family.</text>
</comment>
<dbReference type="GO" id="GO:0006574">
    <property type="term" value="P:L-valine catabolic process"/>
    <property type="evidence" value="ECO:0007669"/>
    <property type="project" value="UniProtKB-UniRule"/>
</dbReference>
<evidence type="ECO:0000256" key="1">
    <source>
        <dbReference type="ARBA" id="ARBA00022801"/>
    </source>
</evidence>
<protein>
    <recommendedName>
        <fullName evidence="2">3-hydroxyisobutyryl-CoA hydrolase</fullName>
        <shortName evidence="2">HIB-CoA hydrolase</shortName>
        <shortName evidence="2">HIBYL-CoA-H</shortName>
        <ecNumber evidence="2">3.1.2.4</ecNumber>
    </recommendedName>
    <alternativeName>
        <fullName evidence="2">3-hydroxyisobutyryl-coenzyme A hydrolase</fullName>
    </alternativeName>
</protein>
<accession>A0A8S2A8K4</accession>
<evidence type="ECO:0000313" key="5">
    <source>
        <dbReference type="Proteomes" id="UP000682877"/>
    </source>
</evidence>
<dbReference type="EC" id="3.1.2.4" evidence="2"/>
<comment type="function">
    <text evidence="2">Hydrolyzes 3-hydroxyisobutyryl-CoA (HIBYL-CoA), a saline catabolite. Has high activity toward isobutyryl-CoA. Could be an isobutyryl-CoA dehydrogenase that functions in valine catabolism.</text>
</comment>
<keyword evidence="5" id="KW-1185">Reference proteome</keyword>
<dbReference type="SUPFAM" id="SSF52096">
    <property type="entry name" value="ClpP/crotonase"/>
    <property type="match status" value="1"/>
</dbReference>
<dbReference type="GO" id="GO:0005829">
    <property type="term" value="C:cytosol"/>
    <property type="evidence" value="ECO:0007669"/>
    <property type="project" value="TreeGrafter"/>
</dbReference>
<dbReference type="InterPro" id="IPR029045">
    <property type="entry name" value="ClpP/crotonase-like_dom_sf"/>
</dbReference>